<evidence type="ECO:0000256" key="8">
    <source>
        <dbReference type="SAM" id="Phobius"/>
    </source>
</evidence>
<evidence type="ECO:0000256" key="4">
    <source>
        <dbReference type="ARBA" id="ARBA00022729"/>
    </source>
</evidence>
<organism evidence="13">
    <name type="scientific">Xenopus laevis</name>
    <name type="common">African clawed frog</name>
    <dbReference type="NCBI Taxonomy" id="8355"/>
    <lineage>
        <taxon>Eukaryota</taxon>
        <taxon>Metazoa</taxon>
        <taxon>Chordata</taxon>
        <taxon>Craniata</taxon>
        <taxon>Vertebrata</taxon>
        <taxon>Euteleostomi</taxon>
        <taxon>Amphibia</taxon>
        <taxon>Batrachia</taxon>
        <taxon>Anura</taxon>
        <taxon>Pipoidea</taxon>
        <taxon>Pipidae</taxon>
        <taxon>Xenopodinae</taxon>
        <taxon>Xenopus</taxon>
        <taxon>Xenopus</taxon>
    </lineage>
</organism>
<feature type="signal peptide" evidence="9">
    <location>
        <begin position="1"/>
        <end position="28"/>
    </location>
</feature>
<feature type="region of interest" description="Disordered" evidence="7">
    <location>
        <begin position="1119"/>
        <end position="1155"/>
    </location>
</feature>
<comment type="subcellular location">
    <subcellularLocation>
        <location evidence="1">Membrane</location>
        <topology evidence="1">Multi-pass membrane protein</topology>
    </subcellularLocation>
</comment>
<feature type="compositionally biased region" description="Polar residues" evidence="7">
    <location>
        <begin position="516"/>
        <end position="525"/>
    </location>
</feature>
<evidence type="ECO:0000256" key="9">
    <source>
        <dbReference type="SAM" id="SignalP"/>
    </source>
</evidence>
<keyword evidence="4 9" id="KW-0732">Signal</keyword>
<dbReference type="RefSeq" id="XP_041417687.1">
    <property type="nucleotide sequence ID" value="XM_041561753.1"/>
</dbReference>
<dbReference type="Pfam" id="PF25987">
    <property type="entry name" value="PRRT3"/>
    <property type="match status" value="1"/>
</dbReference>
<feature type="compositionally biased region" description="Polar residues" evidence="7">
    <location>
        <begin position="1212"/>
        <end position="1228"/>
    </location>
</feature>
<feature type="compositionally biased region" description="Polar residues" evidence="7">
    <location>
        <begin position="467"/>
        <end position="483"/>
    </location>
</feature>
<keyword evidence="2" id="KW-0597">Phosphoprotein</keyword>
<dbReference type="RefSeq" id="XP_018116920.1">
    <property type="nucleotide sequence ID" value="XM_018261431.2"/>
</dbReference>
<evidence type="ECO:0000313" key="13">
    <source>
        <dbReference type="RefSeq" id="XP_018116921.1"/>
    </source>
</evidence>
<evidence type="ECO:0000259" key="10">
    <source>
        <dbReference type="Pfam" id="PF25987"/>
    </source>
</evidence>
<keyword evidence="3 8" id="KW-0812">Transmembrane</keyword>
<evidence type="ECO:0000256" key="7">
    <source>
        <dbReference type="SAM" id="MobiDB-lite"/>
    </source>
</evidence>
<dbReference type="GeneID" id="108715895"/>
<dbReference type="InterPro" id="IPR043242">
    <property type="entry name" value="PRRT3"/>
</dbReference>
<feature type="region of interest" description="Disordered" evidence="7">
    <location>
        <begin position="385"/>
        <end position="424"/>
    </location>
</feature>
<dbReference type="Xenbase" id="XB-GENE-22069012">
    <property type="gene designation" value="prrt3.S"/>
</dbReference>
<dbReference type="PaxDb" id="8355-A0A1L8GHX2"/>
<dbReference type="CTD" id="108715895"/>
<feature type="transmembrane region" description="Helical" evidence="8">
    <location>
        <begin position="749"/>
        <end position="773"/>
    </location>
</feature>
<feature type="region of interest" description="Disordered" evidence="7">
    <location>
        <begin position="436"/>
        <end position="532"/>
    </location>
</feature>
<evidence type="ECO:0000313" key="12">
    <source>
        <dbReference type="RefSeq" id="XP_018116920.1"/>
    </source>
</evidence>
<evidence type="ECO:0000313" key="15">
    <source>
        <dbReference type="RefSeq" id="XP_041417687.1"/>
    </source>
</evidence>
<keyword evidence="11" id="KW-1185">Reference proteome</keyword>
<dbReference type="AlphaFoldDB" id="A0A1L8GHX2"/>
<feature type="transmembrane region" description="Helical" evidence="8">
    <location>
        <begin position="843"/>
        <end position="867"/>
    </location>
</feature>
<protein>
    <submittedName>
        <fullName evidence="12 13">Proline-rich Transmembrane protein 3</fullName>
    </submittedName>
</protein>
<evidence type="ECO:0000256" key="6">
    <source>
        <dbReference type="ARBA" id="ARBA00023136"/>
    </source>
</evidence>
<dbReference type="KEGG" id="xla:108715895"/>
<dbReference type="Bgee" id="108715895">
    <property type="expression patterns" value="Expressed in heart and 16 other cell types or tissues"/>
</dbReference>
<feature type="compositionally biased region" description="Basic and acidic residues" evidence="7">
    <location>
        <begin position="170"/>
        <end position="180"/>
    </location>
</feature>
<feature type="region of interest" description="Disordered" evidence="7">
    <location>
        <begin position="170"/>
        <end position="197"/>
    </location>
</feature>
<feature type="transmembrane region" description="Helical" evidence="8">
    <location>
        <begin position="643"/>
        <end position="664"/>
    </location>
</feature>
<feature type="compositionally biased region" description="Basic residues" evidence="7">
    <location>
        <begin position="181"/>
        <end position="190"/>
    </location>
</feature>
<dbReference type="AGR" id="Xenbase:XB-GENE-22069012"/>
<feature type="chain" id="PRO_5044562371" evidence="9">
    <location>
        <begin position="29"/>
        <end position="1228"/>
    </location>
</feature>
<dbReference type="STRING" id="8355.A0A1L8GHX2"/>
<dbReference type="RefSeq" id="XP_018116921.1">
    <property type="nucleotide sequence ID" value="XM_018261432.2"/>
</dbReference>
<evidence type="ECO:0000256" key="3">
    <source>
        <dbReference type="ARBA" id="ARBA00022692"/>
    </source>
</evidence>
<dbReference type="RefSeq" id="XP_041417686.1">
    <property type="nucleotide sequence ID" value="XM_041561752.1"/>
</dbReference>
<feature type="compositionally biased region" description="Basic and acidic residues" evidence="7">
    <location>
        <begin position="1197"/>
        <end position="1211"/>
    </location>
</feature>
<accession>A0A1L8GHX2</accession>
<name>A0A1L8GHX2_XENLA</name>
<dbReference type="PANTHER" id="PTHR47400:SF1">
    <property type="entry name" value="PROLINE-RICH TRANSMEMBRANE PROTEIN 3"/>
    <property type="match status" value="1"/>
</dbReference>
<evidence type="ECO:0000256" key="5">
    <source>
        <dbReference type="ARBA" id="ARBA00022989"/>
    </source>
</evidence>
<feature type="transmembrane region" description="Helical" evidence="8">
    <location>
        <begin position="717"/>
        <end position="737"/>
    </location>
</feature>
<feature type="compositionally biased region" description="Polar residues" evidence="7">
    <location>
        <begin position="412"/>
        <end position="421"/>
    </location>
</feature>
<feature type="transmembrane region" description="Helical" evidence="8">
    <location>
        <begin position="676"/>
        <end position="697"/>
    </location>
</feature>
<feature type="compositionally biased region" description="Polar residues" evidence="7">
    <location>
        <begin position="1121"/>
        <end position="1133"/>
    </location>
</feature>
<sequence length="1228" mass="136658">MYQIMAETLIAHMWIYLATLVFLEPSAAFSKVDNITSAKPIGENQMKNHSGKPSKFEVPQVLNLEESGGDLSHTKTSGERFGSYLPTSVLGHGEEPVEIREDYIENSFNEFLTEDKKIMLSATSNKVSLTGSVTTVRPGAEEALVEHTLLKSQPSKSEMLQLISNSEKFSLARESSDRGKRPSTNKKLSPHSHEESLQIENNIEHEKVQERQKGLLSTVHPTVITVALAKTTVSSGQTSQATQIQKLQIESGQDHLRKTLHKNTLDAQDEFLSRTIQVTSEVLRQTVGNNFLDNNLIPKEQGGHPSEKYDAAYRTTEGYTALQLDSGPGGNEVVSTDEEVNYKSMEYQKGENTIVEESKSENKTSPPHFSPVIQEKQIIGHVPHGNDIPTSTHGTSGHVVPYSPSFKDESSTMRPSLNKTSPFAAFDPRNHFTLEAKSRNQTELILPAHTLPKTSRTEKNNEAANGVISSSQDLPPSSMQPHETPTPAMQMFGKNSDKSQEGNRSSSLPVKGSAKPATTQKSPMASSAPPGLLMSTTWKMSVTRQKDPVPQTLRPQKGDTTTPHIIMNVSRRTGRRGEIIVTTQRAVQRPHVMEVPTSSLPKIPTLETPLCTKTGGACEYLGSNKTMLNWDDLQRTLSFAWDMHVYGTGTLFILLSVIAMVNLIGSPIVRVPYLPYIIASNALLLIIGILRSVFFLLDPYGTKSKISHGLALVLYNVTFPLMLSTFATLLLLVMKIASLQLLPPKLQNLPLLGFIGVIHFIILLSADLLTHLLNPSVNIVLQILSVSWGIFLMVGNFVAYYQLRGSNKDIVNENQIVSPTCEDIVSMQTQERNMRCLFTSFRVLLVSSFFGLLCCGLQVYAVLWLYGLLGKNNEFSWSWWFLQFWFRIFELGLCFSLLFVASHSFCQQCSRSEHTCWTKIISYFCTYKKAEVAEYPNNCYDWTNSIQERVVNNNITKSLIRNEPENVPLKMLKENNEIKPGSVLCNNSGSASPLFKPKPHVVFSPKSQNVIIGRSYTSICFEKESMLSLTDLEFRPPSPINLSRSIDEALFREHLVRDSIFLDSSLQYPSYLTRQESCSSLKECSALNQTVDPLISSDLKMRRCSNPDYMYSLARGGSMTEIDSPSESVQQSKELPRDTTTDNVVSGSSMDSVSKGSIKISWNPWHHGLSSVESLPLEEAPSTQLLKQGSQPSIRSKSSEPEKTFGKRLIERSQTTDSNSLASDTIEL</sequence>
<feature type="region of interest" description="Disordered" evidence="7">
    <location>
        <begin position="1180"/>
        <end position="1228"/>
    </location>
</feature>
<gene>
    <name evidence="16" type="primary">prrt3.S</name>
    <name evidence="12 13 14 15" type="synonym">LOC108715895</name>
</gene>
<feature type="transmembrane region" description="Helical" evidence="8">
    <location>
        <begin position="779"/>
        <end position="801"/>
    </location>
</feature>
<evidence type="ECO:0000313" key="14">
    <source>
        <dbReference type="RefSeq" id="XP_041417686.1"/>
    </source>
</evidence>
<dbReference type="PANTHER" id="PTHR47400">
    <property type="entry name" value="PROLINE-RICH TRANSMEMBRANE PROTEIN 3"/>
    <property type="match status" value="1"/>
</dbReference>
<feature type="compositionally biased region" description="Polar residues" evidence="7">
    <location>
        <begin position="1181"/>
        <end position="1196"/>
    </location>
</feature>
<evidence type="ECO:0000313" key="11">
    <source>
        <dbReference type="Proteomes" id="UP000186698"/>
    </source>
</evidence>
<dbReference type="InterPro" id="IPR059081">
    <property type="entry name" value="PRRT3-4"/>
</dbReference>
<evidence type="ECO:0000313" key="16">
    <source>
        <dbReference type="Xenbase" id="XB-GENE-22069012"/>
    </source>
</evidence>
<feature type="domain" description="Proline-rich transmembrane protein 3/4" evidence="10">
    <location>
        <begin position="622"/>
        <end position="925"/>
    </location>
</feature>
<feature type="compositionally biased region" description="Low complexity" evidence="7">
    <location>
        <begin position="1144"/>
        <end position="1155"/>
    </location>
</feature>
<feature type="transmembrane region" description="Helical" evidence="8">
    <location>
        <begin position="879"/>
        <end position="901"/>
    </location>
</feature>
<keyword evidence="5 8" id="KW-1133">Transmembrane helix</keyword>
<evidence type="ECO:0000256" key="1">
    <source>
        <dbReference type="ARBA" id="ARBA00004141"/>
    </source>
</evidence>
<dbReference type="Proteomes" id="UP000186698">
    <property type="component" value="Chromosome 4S"/>
</dbReference>
<reference evidence="12 13" key="1">
    <citation type="submission" date="2022-04" db="UniProtKB">
        <authorList>
            <consortium name="RefSeq"/>
        </authorList>
    </citation>
    <scope>IDENTIFICATION</scope>
    <source>
        <strain evidence="12 13">J_2021</strain>
        <tissue evidence="12 13">Erythrocytes</tissue>
    </source>
</reference>
<keyword evidence="6 8" id="KW-0472">Membrane</keyword>
<dbReference type="OrthoDB" id="10066605at2759"/>
<evidence type="ECO:0000256" key="2">
    <source>
        <dbReference type="ARBA" id="ARBA00022553"/>
    </source>
</evidence>
<proteinExistence type="predicted"/>